<reference evidence="2" key="1">
    <citation type="journal article" date="2020" name="Front. Microbiol.">
        <title>Gene regulatory networks of Penicillium echinulatum 2HH and Penicillium oxalicum 114-2 inferred by a computational biology approach.</title>
        <authorList>
            <person name="Lenz A.R."/>
            <person name="Galan-Vasquez E."/>
            <person name="Balbinot E."/>
            <person name="De Abreu F.P."/>
            <person name="De Oliveira N.S."/>
            <person name="Da Rosa L.O."/>
            <person name="De Avila E Silva S."/>
            <person name="Camassola M."/>
            <person name="Dillon A.J.P."/>
            <person name="Perez-Rueda E."/>
        </authorList>
    </citation>
    <scope>NUCLEOTIDE SEQUENCE</scope>
    <source>
        <strain evidence="2">S1M29</strain>
    </source>
</reference>
<evidence type="ECO:0000313" key="2">
    <source>
        <dbReference type="EMBL" id="KAF7713434.1"/>
    </source>
</evidence>
<evidence type="ECO:0000256" key="1">
    <source>
        <dbReference type="SAM" id="MobiDB-lite"/>
    </source>
</evidence>
<feature type="region of interest" description="Disordered" evidence="1">
    <location>
        <begin position="178"/>
        <end position="202"/>
    </location>
</feature>
<comment type="caution">
    <text evidence="2">The sequence shown here is derived from an EMBL/GenBank/DDBJ whole genome shotgun (WGS) entry which is preliminary data.</text>
</comment>
<protein>
    <submittedName>
        <fullName evidence="2">Uncharacterized protein</fullName>
    </submittedName>
</protein>
<proteinExistence type="predicted"/>
<gene>
    <name evidence="2" type="ORF">PECM_001039</name>
</gene>
<accession>A0A8J8VZ01</accession>
<evidence type="ECO:0000313" key="3">
    <source>
        <dbReference type="Proteomes" id="UP000631181"/>
    </source>
</evidence>
<sequence length="380" mass="43028">MPQRWQVIAPARQETTGMIGELMDALVSSSAAGLVSLLTVPLCTCRQRYDGLLPGENVEDNEDDDFVCAKRTRINDLSQNHSSKAARIEIHDTNAASLEGPKTILHLPSTIHHRIFTNLQDVEDVLRFSLADRYFWAVGLLHIETHIMKSLAPWAGEPIVCVSEKTDPGDLPPNVLSAVPTPTPNDATSHQSPPWSKYAKNSGPALSHRLQEWFLDYEAHHPMGSAHRTEILTGLKPEILGFYPRDQKWILRNLSTREYVRGEVIALKEEFIHGPQMEILGFSEILIERICWSSEPENLGVYKNVNRGKWAGHRFDIAPLAWLEDDWGGEVWNDVSNEILREIDLLIGGQLGDDWRDQMARSYRKFARLDTVETLDVLQE</sequence>
<keyword evidence="3" id="KW-1185">Reference proteome</keyword>
<name>A0A8J8VZ01_9EURO</name>
<feature type="compositionally biased region" description="Polar residues" evidence="1">
    <location>
        <begin position="184"/>
        <end position="194"/>
    </location>
</feature>
<dbReference type="EMBL" id="WIWV01000118">
    <property type="protein sequence ID" value="KAF7713434.1"/>
    <property type="molecule type" value="Genomic_DNA"/>
</dbReference>
<organism evidence="2 3">
    <name type="scientific">Penicillium ucsense</name>
    <dbReference type="NCBI Taxonomy" id="2839758"/>
    <lineage>
        <taxon>Eukaryota</taxon>
        <taxon>Fungi</taxon>
        <taxon>Dikarya</taxon>
        <taxon>Ascomycota</taxon>
        <taxon>Pezizomycotina</taxon>
        <taxon>Eurotiomycetes</taxon>
        <taxon>Eurotiomycetidae</taxon>
        <taxon>Eurotiales</taxon>
        <taxon>Aspergillaceae</taxon>
        <taxon>Penicillium</taxon>
    </lineage>
</organism>
<dbReference type="AlphaFoldDB" id="A0A8J8VZ01"/>
<dbReference type="Proteomes" id="UP000631181">
    <property type="component" value="Unassembled WGS sequence"/>
</dbReference>
<dbReference type="OrthoDB" id="2588098at2759"/>